<feature type="transmembrane region" description="Helical" evidence="1">
    <location>
        <begin position="36"/>
        <end position="57"/>
    </location>
</feature>
<feature type="transmembrane region" description="Helical" evidence="1">
    <location>
        <begin position="362"/>
        <end position="383"/>
    </location>
</feature>
<feature type="transmembrane region" description="Helical" evidence="1">
    <location>
        <begin position="266"/>
        <end position="290"/>
    </location>
</feature>
<feature type="transmembrane region" description="Helical" evidence="1">
    <location>
        <begin position="329"/>
        <end position="350"/>
    </location>
</feature>
<dbReference type="Pfam" id="PF07690">
    <property type="entry name" value="MFS_1"/>
    <property type="match status" value="1"/>
</dbReference>
<dbReference type="GO" id="GO:0022857">
    <property type="term" value="F:transmembrane transporter activity"/>
    <property type="evidence" value="ECO:0007669"/>
    <property type="project" value="InterPro"/>
</dbReference>
<dbReference type="EMBL" id="BTSY01000002">
    <property type="protein sequence ID" value="GMT17044.1"/>
    <property type="molecule type" value="Genomic_DNA"/>
</dbReference>
<protein>
    <recommendedName>
        <fullName evidence="4">Membrane transporter</fullName>
    </recommendedName>
</protein>
<dbReference type="AlphaFoldDB" id="A0AAV5VC78"/>
<dbReference type="InterPro" id="IPR011701">
    <property type="entry name" value="MFS"/>
</dbReference>
<feature type="transmembrane region" description="Helical" evidence="1">
    <location>
        <begin position="302"/>
        <end position="323"/>
    </location>
</feature>
<organism evidence="2 3">
    <name type="scientific">Pristionchus fissidentatus</name>
    <dbReference type="NCBI Taxonomy" id="1538716"/>
    <lineage>
        <taxon>Eukaryota</taxon>
        <taxon>Metazoa</taxon>
        <taxon>Ecdysozoa</taxon>
        <taxon>Nematoda</taxon>
        <taxon>Chromadorea</taxon>
        <taxon>Rhabditida</taxon>
        <taxon>Rhabditina</taxon>
        <taxon>Diplogasteromorpha</taxon>
        <taxon>Diplogasteroidea</taxon>
        <taxon>Neodiplogasteridae</taxon>
        <taxon>Pristionchus</taxon>
    </lineage>
</organism>
<keyword evidence="1" id="KW-0472">Membrane</keyword>
<dbReference type="GO" id="GO:0016020">
    <property type="term" value="C:membrane"/>
    <property type="evidence" value="ECO:0007669"/>
    <property type="project" value="TreeGrafter"/>
</dbReference>
<dbReference type="Gene3D" id="1.20.1250.20">
    <property type="entry name" value="MFS general substrate transporter like domains"/>
    <property type="match status" value="2"/>
</dbReference>
<dbReference type="Proteomes" id="UP001432322">
    <property type="component" value="Unassembled WGS sequence"/>
</dbReference>
<keyword evidence="3" id="KW-1185">Reference proteome</keyword>
<gene>
    <name evidence="2" type="ORF">PFISCL1PPCAC_8341</name>
</gene>
<feature type="transmembrane region" description="Helical" evidence="1">
    <location>
        <begin position="168"/>
        <end position="187"/>
    </location>
</feature>
<dbReference type="InterPro" id="IPR036259">
    <property type="entry name" value="MFS_trans_sf"/>
</dbReference>
<evidence type="ECO:0000313" key="3">
    <source>
        <dbReference type="Proteomes" id="UP001432322"/>
    </source>
</evidence>
<feature type="non-terminal residue" evidence="2">
    <location>
        <position position="439"/>
    </location>
</feature>
<keyword evidence="1" id="KW-0812">Transmembrane</keyword>
<comment type="caution">
    <text evidence="2">The sequence shown here is derived from an EMBL/GenBank/DDBJ whole genome shotgun (WGS) entry which is preliminary data.</text>
</comment>
<dbReference type="PANTHER" id="PTHR45757:SF23">
    <property type="entry name" value="MAJOR FACILITATOR SUPERFAMILY (MFS) PROFILE DOMAIN-CONTAINING PROTEIN"/>
    <property type="match status" value="1"/>
</dbReference>
<dbReference type="PANTHER" id="PTHR45757">
    <property type="entry name" value="PROTEIN CBG23364-RELATED"/>
    <property type="match status" value="1"/>
</dbReference>
<feature type="transmembrane region" description="Helical" evidence="1">
    <location>
        <begin position="64"/>
        <end position="84"/>
    </location>
</feature>
<evidence type="ECO:0000256" key="1">
    <source>
        <dbReference type="SAM" id="Phobius"/>
    </source>
</evidence>
<accession>A0AAV5VC78</accession>
<feature type="transmembrane region" description="Helical" evidence="1">
    <location>
        <begin position="130"/>
        <end position="148"/>
    </location>
</feature>
<feature type="non-terminal residue" evidence="2">
    <location>
        <position position="1"/>
    </location>
</feature>
<proteinExistence type="predicted"/>
<evidence type="ECO:0000313" key="2">
    <source>
        <dbReference type="EMBL" id="GMT17044.1"/>
    </source>
</evidence>
<sequence>RSNILAFNFAVICMAPNPNATMYEPDRYEFTEMEDTMITVAVAVAALATNIPIIFVVGRDGVRFMFTVLGIMSGAATLAIPAAVRSGLAWLLVCRCLQGVAFGAVFPAVGVFAAKWTYYKQVSRLPSDGAITVDTGLFVSVLVAYVQFAPVITSPISGVLCENTGWPSVFYFHGALTIVLFTLYALFYRNTPSKHPFVGEAESNKIDRGKSHVDKKTLRRIPYVAILRTTAVWAVWIGAVGNFATVELMFLYNPIYMKKVLKMSTTAVGIAAAIPPLFQFIVKLICGAISDRIKCVSELAKFRFFNSLAFLGCATCFTALAAIDASNPTVNLIVLLIGAAVLGCSTGGFYKAAPALSRQYSHFVTGCFSIVISSTMVAIPFVVDGIAPHCTQEEWRNVFAIIAGILVVTNSIFCIFIRGEPCEWTKDEWVEQHFAKSIE</sequence>
<keyword evidence="1" id="KW-1133">Transmembrane helix</keyword>
<evidence type="ECO:0008006" key="4">
    <source>
        <dbReference type="Google" id="ProtNLM"/>
    </source>
</evidence>
<name>A0AAV5VC78_9BILA</name>
<feature type="transmembrane region" description="Helical" evidence="1">
    <location>
        <begin position="90"/>
        <end position="118"/>
    </location>
</feature>
<feature type="transmembrane region" description="Helical" evidence="1">
    <location>
        <begin position="395"/>
        <end position="417"/>
    </location>
</feature>
<feature type="transmembrane region" description="Helical" evidence="1">
    <location>
        <begin position="225"/>
        <end position="246"/>
    </location>
</feature>
<reference evidence="2" key="1">
    <citation type="submission" date="2023-10" db="EMBL/GenBank/DDBJ databases">
        <title>Genome assembly of Pristionchus species.</title>
        <authorList>
            <person name="Yoshida K."/>
            <person name="Sommer R.J."/>
        </authorList>
    </citation>
    <scope>NUCLEOTIDE SEQUENCE</scope>
    <source>
        <strain evidence="2">RS5133</strain>
    </source>
</reference>
<dbReference type="SUPFAM" id="SSF103473">
    <property type="entry name" value="MFS general substrate transporter"/>
    <property type="match status" value="1"/>
</dbReference>